<dbReference type="PANTHER" id="PTHR34299:SF1">
    <property type="entry name" value="DIACYLGLYCEROL KINASE"/>
    <property type="match status" value="1"/>
</dbReference>
<feature type="binding site" evidence="22">
    <location>
        <begin position="100"/>
        <end position="101"/>
    </location>
    <ligand>
        <name>ATP</name>
        <dbReference type="ChEBI" id="CHEBI:30616"/>
    </ligand>
</feature>
<gene>
    <name evidence="25" type="ORF">MARGE09_P0551</name>
</gene>
<feature type="binding site" evidence="23">
    <location>
        <position position="34"/>
    </location>
    <ligand>
        <name>a divalent metal cation</name>
        <dbReference type="ChEBI" id="CHEBI:60240"/>
    </ligand>
</feature>
<feature type="binding site" evidence="21">
    <location>
        <position position="104"/>
    </location>
    <ligand>
        <name>substrate</name>
    </ligand>
</feature>
<evidence type="ECO:0000256" key="14">
    <source>
        <dbReference type="ARBA" id="ARBA00022842"/>
    </source>
</evidence>
<protein>
    <recommendedName>
        <fullName evidence="4 24">Diacylglycerol kinase</fullName>
        <ecNumber evidence="3 24">2.7.1.107</ecNumber>
    </recommendedName>
</protein>
<evidence type="ECO:0000256" key="6">
    <source>
        <dbReference type="ARBA" id="ARBA00022516"/>
    </source>
</evidence>
<feature type="transmembrane region" description="Helical" evidence="24">
    <location>
        <begin position="102"/>
        <end position="123"/>
    </location>
</feature>
<dbReference type="Gene3D" id="1.10.287.3610">
    <property type="match status" value="1"/>
</dbReference>
<evidence type="ECO:0000256" key="22">
    <source>
        <dbReference type="PIRSR" id="PIRSR600829-3"/>
    </source>
</evidence>
<dbReference type="InterPro" id="IPR033718">
    <property type="entry name" value="DAGK_prok"/>
</dbReference>
<feature type="active site" description="Proton acceptor" evidence="20">
    <location>
        <position position="75"/>
    </location>
</feature>
<evidence type="ECO:0000256" key="18">
    <source>
        <dbReference type="ARBA" id="ARBA00023209"/>
    </source>
</evidence>
<dbReference type="Proteomes" id="UP001320119">
    <property type="component" value="Chromosome"/>
</dbReference>
<dbReference type="GO" id="GO:0005524">
    <property type="term" value="F:ATP binding"/>
    <property type="evidence" value="ECO:0007669"/>
    <property type="project" value="UniProtKB-KW"/>
</dbReference>
<feature type="binding site" evidence="22">
    <location>
        <position position="82"/>
    </location>
    <ligand>
        <name>ATP</name>
        <dbReference type="ChEBI" id="CHEBI:30616"/>
    </ligand>
</feature>
<sequence length="128" mass="14162">MANEYNKQNGTGIKRIFNATLCSLRGLQFAWRFESAFRQEAMLTMALFPTTFLLAQSVAHWSVMVAALCILLLTELLNSAIETLADRITLENDIMIGRAKDIGSAAVVIALSFITVLWVAALYSKFIA</sequence>
<evidence type="ECO:0000313" key="26">
    <source>
        <dbReference type="Proteomes" id="UP001320119"/>
    </source>
</evidence>
<keyword evidence="13 22" id="KW-0067">ATP-binding</keyword>
<reference evidence="25 26" key="1">
    <citation type="journal article" date="2022" name="IScience">
        <title>An ultrasensitive nanofiber-based assay for enzymatic hydrolysis and deep-sea microbial degradation of cellulose.</title>
        <authorList>
            <person name="Tsudome M."/>
            <person name="Tachioka M."/>
            <person name="Miyazaki M."/>
            <person name="Uchimura K."/>
            <person name="Tsuda M."/>
            <person name="Takaki Y."/>
            <person name="Deguchi S."/>
        </authorList>
    </citation>
    <scope>NUCLEOTIDE SEQUENCE [LARGE SCALE GENOMIC DNA]</scope>
    <source>
        <strain evidence="25 26">GE09</strain>
    </source>
</reference>
<dbReference type="GO" id="GO:0046872">
    <property type="term" value="F:metal ion binding"/>
    <property type="evidence" value="ECO:0007669"/>
    <property type="project" value="UniProtKB-KW"/>
</dbReference>
<evidence type="ECO:0000256" key="7">
    <source>
        <dbReference type="ARBA" id="ARBA00022519"/>
    </source>
</evidence>
<feature type="binding site" evidence="21">
    <location>
        <position position="75"/>
    </location>
    <ligand>
        <name>substrate</name>
    </ligand>
</feature>
<evidence type="ECO:0000256" key="13">
    <source>
        <dbReference type="ARBA" id="ARBA00022840"/>
    </source>
</evidence>
<dbReference type="InterPro" id="IPR000829">
    <property type="entry name" value="DAGK"/>
</dbReference>
<evidence type="ECO:0000313" key="25">
    <source>
        <dbReference type="EMBL" id="BCD96351.1"/>
    </source>
</evidence>
<keyword evidence="17 24" id="KW-0472">Membrane</keyword>
<keyword evidence="15 24" id="KW-1133">Transmembrane helix</keyword>
<keyword evidence="18" id="KW-0594">Phospholipid biosynthesis</keyword>
<comment type="function">
    <text evidence="24">Catalyzes the ATP-dependent phosphorylation of sn-l,2-diacylglycerol (DAG) to phosphatidic acid. Involved in the recycling of diacylglycerol produced as a by-product during membrane-derived oligosaccharide (MDO) biosynthesis.</text>
</comment>
<evidence type="ECO:0000256" key="10">
    <source>
        <dbReference type="ARBA" id="ARBA00022723"/>
    </source>
</evidence>
<dbReference type="RefSeq" id="WP_236985853.1">
    <property type="nucleotide sequence ID" value="NZ_AP023086.1"/>
</dbReference>
<dbReference type="KEGG" id="marq:MARGE09_P0551"/>
<keyword evidence="9 24" id="KW-0812">Transmembrane</keyword>
<evidence type="ECO:0000256" key="8">
    <source>
        <dbReference type="ARBA" id="ARBA00022679"/>
    </source>
</evidence>
<feature type="binding site" evidence="22">
    <location>
        <position position="15"/>
    </location>
    <ligand>
        <name>ATP</name>
        <dbReference type="ChEBI" id="CHEBI:30616"/>
    </ligand>
</feature>
<evidence type="ECO:0000256" key="20">
    <source>
        <dbReference type="PIRSR" id="PIRSR600829-1"/>
    </source>
</evidence>
<dbReference type="CDD" id="cd14264">
    <property type="entry name" value="DAGK_IM"/>
    <property type="match status" value="1"/>
</dbReference>
<dbReference type="EC" id="2.7.1.107" evidence="3 24"/>
<dbReference type="GO" id="GO:0006654">
    <property type="term" value="P:phosphatidic acid biosynthetic process"/>
    <property type="evidence" value="ECO:0007669"/>
    <property type="project" value="InterPro"/>
</dbReference>
<dbReference type="PANTHER" id="PTHR34299">
    <property type="entry name" value="DIACYLGLYCEROL KINASE"/>
    <property type="match status" value="1"/>
</dbReference>
<feature type="binding site" evidence="21">
    <location>
        <begin position="36"/>
        <end position="40"/>
    </location>
    <ligand>
        <name>substrate</name>
    </ligand>
</feature>
<comment type="cofactor">
    <cofactor evidence="23">
        <name>Mg(2+)</name>
        <dbReference type="ChEBI" id="CHEBI:18420"/>
    </cofactor>
    <text evidence="23">Mn(2+), Zn(2+), Cd(2+) and Co(2+) support activity to lesser extents.</text>
</comment>
<evidence type="ECO:0000256" key="23">
    <source>
        <dbReference type="PIRSR" id="PIRSR600829-4"/>
    </source>
</evidence>
<keyword evidence="16 24" id="KW-0443">Lipid metabolism</keyword>
<dbReference type="AlphaFoldDB" id="A0AAN1WEY8"/>
<dbReference type="Pfam" id="PF01219">
    <property type="entry name" value="DAGK_prokar"/>
    <property type="match status" value="1"/>
</dbReference>
<evidence type="ECO:0000256" key="24">
    <source>
        <dbReference type="RuleBase" id="RU363065"/>
    </source>
</evidence>
<accession>A0AAN1WEY8</accession>
<dbReference type="GO" id="GO:0005886">
    <property type="term" value="C:plasma membrane"/>
    <property type="evidence" value="ECO:0007669"/>
    <property type="project" value="UniProtKB-SubCell"/>
</dbReference>
<name>A0AAN1WEY8_9GAMM</name>
<keyword evidence="11 22" id="KW-0547">Nucleotide-binding</keyword>
<evidence type="ECO:0000256" key="3">
    <source>
        <dbReference type="ARBA" id="ARBA00012133"/>
    </source>
</evidence>
<dbReference type="InterPro" id="IPR036945">
    <property type="entry name" value="DAGK_sf"/>
</dbReference>
<proteinExistence type="inferred from homology"/>
<evidence type="ECO:0000256" key="21">
    <source>
        <dbReference type="PIRSR" id="PIRSR600829-2"/>
    </source>
</evidence>
<keyword evidence="19 24" id="KW-1208">Phospholipid metabolism</keyword>
<comment type="catalytic activity">
    <reaction evidence="24">
        <text>a 1,2-diacyl-sn-glycerol + ATP = a 1,2-diacyl-sn-glycero-3-phosphate + ADP + H(+)</text>
        <dbReference type="Rhea" id="RHEA:10272"/>
        <dbReference type="ChEBI" id="CHEBI:15378"/>
        <dbReference type="ChEBI" id="CHEBI:17815"/>
        <dbReference type="ChEBI" id="CHEBI:30616"/>
        <dbReference type="ChEBI" id="CHEBI:58608"/>
        <dbReference type="ChEBI" id="CHEBI:456216"/>
        <dbReference type="EC" id="2.7.1.107"/>
    </reaction>
</comment>
<keyword evidence="12 24" id="KW-0418">Kinase</keyword>
<organism evidence="25 26">
    <name type="scientific">Marinagarivorans cellulosilyticus</name>
    <dbReference type="NCBI Taxonomy" id="2721545"/>
    <lineage>
        <taxon>Bacteria</taxon>
        <taxon>Pseudomonadati</taxon>
        <taxon>Pseudomonadota</taxon>
        <taxon>Gammaproteobacteria</taxon>
        <taxon>Cellvibrionales</taxon>
        <taxon>Cellvibrionaceae</taxon>
        <taxon>Marinagarivorans</taxon>
    </lineage>
</organism>
<comment type="similarity">
    <text evidence="2 24">Belongs to the bacterial diacylglycerol kinase family.</text>
</comment>
<evidence type="ECO:0000256" key="11">
    <source>
        <dbReference type="ARBA" id="ARBA00022741"/>
    </source>
</evidence>
<dbReference type="EMBL" id="AP023086">
    <property type="protein sequence ID" value="BCD96351.1"/>
    <property type="molecule type" value="Genomic_DNA"/>
</dbReference>
<feature type="binding site" evidence="23">
    <location>
        <position position="82"/>
    </location>
    <ligand>
        <name>a divalent metal cation</name>
        <dbReference type="ChEBI" id="CHEBI:60240"/>
    </ligand>
</feature>
<feature type="binding site" evidence="21">
    <location>
        <position position="15"/>
    </location>
    <ligand>
        <name>substrate</name>
    </ligand>
</feature>
<evidence type="ECO:0000256" key="19">
    <source>
        <dbReference type="ARBA" id="ARBA00023264"/>
    </source>
</evidence>
<comment type="caution">
    <text evidence="24">Lacks conserved residue(s) required for the propagation of feature annotation.</text>
</comment>
<keyword evidence="7 24" id="KW-0997">Cell inner membrane</keyword>
<evidence type="ECO:0000256" key="15">
    <source>
        <dbReference type="ARBA" id="ARBA00022989"/>
    </source>
</evidence>
<evidence type="ECO:0000256" key="4">
    <source>
        <dbReference type="ARBA" id="ARBA00017575"/>
    </source>
</evidence>
<evidence type="ECO:0000256" key="5">
    <source>
        <dbReference type="ARBA" id="ARBA00022475"/>
    </source>
</evidence>
<keyword evidence="5" id="KW-1003">Cell membrane</keyword>
<keyword evidence="10 23" id="KW-0479">Metal-binding</keyword>
<feature type="transmembrane region" description="Helical" evidence="24">
    <location>
        <begin position="58"/>
        <end position="81"/>
    </location>
</feature>
<evidence type="ECO:0000256" key="12">
    <source>
        <dbReference type="ARBA" id="ARBA00022777"/>
    </source>
</evidence>
<evidence type="ECO:0000256" key="17">
    <source>
        <dbReference type="ARBA" id="ARBA00023136"/>
    </source>
</evidence>
<keyword evidence="8 24" id="KW-0808">Transferase</keyword>
<evidence type="ECO:0000256" key="16">
    <source>
        <dbReference type="ARBA" id="ARBA00023098"/>
    </source>
</evidence>
<keyword evidence="26" id="KW-1185">Reference proteome</keyword>
<feature type="binding site" evidence="22">
    <location>
        <position position="34"/>
    </location>
    <ligand>
        <name>ATP</name>
        <dbReference type="ChEBI" id="CHEBI:30616"/>
    </ligand>
</feature>
<keyword evidence="6" id="KW-0444">Lipid biosynthesis</keyword>
<dbReference type="GO" id="GO:0004143">
    <property type="term" value="F:ATP-dependent diacylglycerol kinase activity"/>
    <property type="evidence" value="ECO:0007669"/>
    <property type="project" value="UniProtKB-EC"/>
</dbReference>
<evidence type="ECO:0000256" key="9">
    <source>
        <dbReference type="ARBA" id="ARBA00022692"/>
    </source>
</evidence>
<evidence type="ECO:0000256" key="1">
    <source>
        <dbReference type="ARBA" id="ARBA00004429"/>
    </source>
</evidence>
<comment type="subcellular location">
    <subcellularLocation>
        <location evidence="1 24">Cell inner membrane</location>
        <topology evidence="1 24">Multi-pass membrane protein</topology>
    </subcellularLocation>
</comment>
<evidence type="ECO:0000256" key="2">
    <source>
        <dbReference type="ARBA" id="ARBA00005967"/>
    </source>
</evidence>
<keyword evidence="14 23" id="KW-0460">Magnesium</keyword>